<comment type="caution">
    <text evidence="1">The sequence shown here is derived from an EMBL/GenBank/DDBJ whole genome shotgun (WGS) entry which is preliminary data.</text>
</comment>
<evidence type="ECO:0000313" key="2">
    <source>
        <dbReference type="Proteomes" id="UP001154420"/>
    </source>
</evidence>
<organism evidence="1 2">
    <name type="scientific">Parablautia muri</name>
    <dbReference type="NCBI Taxonomy" id="2320879"/>
    <lineage>
        <taxon>Bacteria</taxon>
        <taxon>Bacillati</taxon>
        <taxon>Bacillota</taxon>
        <taxon>Clostridia</taxon>
        <taxon>Lachnospirales</taxon>
        <taxon>Lachnospiraceae</taxon>
        <taxon>Parablautia</taxon>
    </lineage>
</organism>
<accession>A0A9X5GU52</accession>
<sequence>MEQYAQNLMCTDEEKVITYCKNIIKAVEKTHDVAAQSKLKSRKIKDALQTKDKQTMWNVLQEYIHKHPELFTMANDVQLRRVDEDFYRNVSEKDVARQLEIVIGLIYLNEAKHCVAKETIKACFKKLLKQSGAFSEHEIEVLLL</sequence>
<dbReference type="RefSeq" id="WP_160561707.1">
    <property type="nucleotide sequence ID" value="NZ_QZDT01000047.1"/>
</dbReference>
<reference evidence="1" key="1">
    <citation type="submission" date="2018-09" db="EMBL/GenBank/DDBJ databases">
        <title>Murine metabolic-syndrome-specific gut microbial biobank.</title>
        <authorList>
            <person name="Liu C."/>
        </authorList>
    </citation>
    <scope>NUCLEOTIDE SEQUENCE</scope>
    <source>
        <strain evidence="1">D42-62</strain>
    </source>
</reference>
<name>A0A9X5GU52_9FIRM</name>
<dbReference type="Proteomes" id="UP001154420">
    <property type="component" value="Unassembled WGS sequence"/>
</dbReference>
<dbReference type="AlphaFoldDB" id="A0A9X5GU52"/>
<evidence type="ECO:0000313" key="1">
    <source>
        <dbReference type="EMBL" id="NBJ94691.1"/>
    </source>
</evidence>
<proteinExistence type="predicted"/>
<protein>
    <submittedName>
        <fullName evidence="1">Uncharacterized protein</fullName>
    </submittedName>
</protein>
<keyword evidence="2" id="KW-1185">Reference proteome</keyword>
<dbReference type="EMBL" id="QZDT01000047">
    <property type="protein sequence ID" value="NBJ94691.1"/>
    <property type="molecule type" value="Genomic_DNA"/>
</dbReference>
<gene>
    <name evidence="1" type="ORF">D5281_19450</name>
</gene>
<dbReference type="OrthoDB" id="1849428at2"/>